<evidence type="ECO:0000256" key="9">
    <source>
        <dbReference type="ARBA" id="ARBA00023136"/>
    </source>
</evidence>
<dbReference type="Pfam" id="PF00474">
    <property type="entry name" value="SSF"/>
    <property type="match status" value="1"/>
</dbReference>
<dbReference type="VEuPathDB" id="VectorBase:PPAPM1_005550"/>
<name>A0A1B0GQI4_PHLPP</name>
<evidence type="ECO:0000256" key="11">
    <source>
        <dbReference type="RuleBase" id="RU362091"/>
    </source>
</evidence>
<dbReference type="PANTHER" id="PTHR42985">
    <property type="entry name" value="SODIUM-COUPLED MONOCARBOXYLATE TRANSPORTER"/>
    <property type="match status" value="1"/>
</dbReference>
<dbReference type="GO" id="GO:0015293">
    <property type="term" value="F:symporter activity"/>
    <property type="evidence" value="ECO:0007669"/>
    <property type="project" value="TreeGrafter"/>
</dbReference>
<keyword evidence="6" id="KW-1133">Transmembrane helix</keyword>
<accession>A0A1B0GQI4</accession>
<evidence type="ECO:0000256" key="4">
    <source>
        <dbReference type="ARBA" id="ARBA00022475"/>
    </source>
</evidence>
<dbReference type="GO" id="GO:0005886">
    <property type="term" value="C:plasma membrane"/>
    <property type="evidence" value="ECO:0007669"/>
    <property type="project" value="UniProtKB-SubCell"/>
</dbReference>
<dbReference type="GO" id="GO:0006814">
    <property type="term" value="P:sodium ion transport"/>
    <property type="evidence" value="ECO:0007669"/>
    <property type="project" value="UniProtKB-KW"/>
</dbReference>
<dbReference type="InterPro" id="IPR051163">
    <property type="entry name" value="Sodium:Solute_Symporter_SSF"/>
</dbReference>
<evidence type="ECO:0000313" key="13">
    <source>
        <dbReference type="Proteomes" id="UP000092462"/>
    </source>
</evidence>
<evidence type="ECO:0000256" key="2">
    <source>
        <dbReference type="ARBA" id="ARBA00006434"/>
    </source>
</evidence>
<dbReference type="PANTHER" id="PTHR42985:SF21">
    <property type="entry name" value="SODIUM-DEPENDENT MULTIVITAMIN TRANSPORTER-LIKE PROTEIN"/>
    <property type="match status" value="1"/>
</dbReference>
<protein>
    <submittedName>
        <fullName evidence="12">Uncharacterized protein</fullName>
    </submittedName>
</protein>
<comment type="subcellular location">
    <subcellularLocation>
        <location evidence="1">Cell membrane</location>
        <topology evidence="1">Multi-pass membrane protein</topology>
    </subcellularLocation>
</comment>
<evidence type="ECO:0000256" key="6">
    <source>
        <dbReference type="ARBA" id="ARBA00022989"/>
    </source>
</evidence>
<keyword evidence="4" id="KW-1003">Cell membrane</keyword>
<dbReference type="EMBL" id="AJVK01007255">
    <property type="status" value="NOT_ANNOTATED_CDS"/>
    <property type="molecule type" value="Genomic_DNA"/>
</dbReference>
<dbReference type="CDD" id="cd11492">
    <property type="entry name" value="SLC5sbd_NIS-SMVT"/>
    <property type="match status" value="1"/>
</dbReference>
<keyword evidence="5" id="KW-0812">Transmembrane</keyword>
<keyword evidence="13" id="KW-1185">Reference proteome</keyword>
<evidence type="ECO:0000256" key="3">
    <source>
        <dbReference type="ARBA" id="ARBA00022448"/>
    </source>
</evidence>
<dbReference type="InterPro" id="IPR038377">
    <property type="entry name" value="Na/Glc_symporter_sf"/>
</dbReference>
<dbReference type="Gene3D" id="1.20.1730.10">
    <property type="entry name" value="Sodium/glucose cotransporter"/>
    <property type="match status" value="1"/>
</dbReference>
<keyword evidence="10" id="KW-0739">Sodium transport</keyword>
<comment type="similarity">
    <text evidence="2 11">Belongs to the sodium:solute symporter (SSF) (TC 2.A.21) family.</text>
</comment>
<reference evidence="12" key="1">
    <citation type="submission" date="2022-08" db="UniProtKB">
        <authorList>
            <consortium name="EnsemblMetazoa"/>
        </authorList>
    </citation>
    <scope>IDENTIFICATION</scope>
    <source>
        <strain evidence="12">Israel</strain>
    </source>
</reference>
<dbReference type="VEuPathDB" id="VectorBase:PPAI009773"/>
<evidence type="ECO:0000256" key="5">
    <source>
        <dbReference type="ARBA" id="ARBA00022692"/>
    </source>
</evidence>
<dbReference type="EnsemblMetazoa" id="PPAI009773-RA">
    <property type="protein sequence ID" value="PPAI009773-PA"/>
    <property type="gene ID" value="PPAI009773"/>
</dbReference>
<organism evidence="12 13">
    <name type="scientific">Phlebotomus papatasi</name>
    <name type="common">Sandfly</name>
    <dbReference type="NCBI Taxonomy" id="29031"/>
    <lineage>
        <taxon>Eukaryota</taxon>
        <taxon>Metazoa</taxon>
        <taxon>Ecdysozoa</taxon>
        <taxon>Arthropoda</taxon>
        <taxon>Hexapoda</taxon>
        <taxon>Insecta</taxon>
        <taxon>Pterygota</taxon>
        <taxon>Neoptera</taxon>
        <taxon>Endopterygota</taxon>
        <taxon>Diptera</taxon>
        <taxon>Nematocera</taxon>
        <taxon>Psychodoidea</taxon>
        <taxon>Psychodidae</taxon>
        <taxon>Phlebotomus</taxon>
        <taxon>Phlebotomus</taxon>
    </lineage>
</organism>
<dbReference type="InterPro" id="IPR001734">
    <property type="entry name" value="Na/solute_symporter"/>
</dbReference>
<dbReference type="NCBIfam" id="TIGR00813">
    <property type="entry name" value="sss"/>
    <property type="match status" value="1"/>
</dbReference>
<sequence length="489" mass="53737">MGEYSTEMSFLESVTERHGVVFGEESTLRFGIWDYGLFIAMLGLSALIGIYFGFLNKKKQDNTEEYLLGGKKMSIFPVSCSLIASHISGSTILGVPTQIYAYGSQYSMFIVCALATQLSIIYIFLPVFHELQMTSCFSYLERRFDRKVRLVASFMFALNVMLFVPAVIYVPALAFNQVTGINLHLVTPIICSICIFYTTVGGLKAVVYTDALQFILMVGATLVVMFLGVGLTGGFSGVWESAERGGRLIFFNMDPNPRLGISFWTVTMGMTVAWVSLLGVTQSSIQRFLSVPDMKRATKSVWIFTGGMIFIKTCCIFVGLIIYAKYETCDPYSMGVVSKLDQILPYFIMDVGKSIPGLPGLFIAGIFSAALSSMSSSLNTLAGTIYEDFLRHRFPKASEKQASSTMKIIVVILGAIQLACVFVVERMGTVFYLTLALNGVTSGALLGIFSMGMLLRKANTKVLFESLCGFWGPRKLSLSVGLQFCGFLA</sequence>
<evidence type="ECO:0000256" key="10">
    <source>
        <dbReference type="ARBA" id="ARBA00023201"/>
    </source>
</evidence>
<evidence type="ECO:0000256" key="1">
    <source>
        <dbReference type="ARBA" id="ARBA00004651"/>
    </source>
</evidence>
<keyword evidence="7" id="KW-0915">Sodium</keyword>
<evidence type="ECO:0000256" key="7">
    <source>
        <dbReference type="ARBA" id="ARBA00023053"/>
    </source>
</evidence>
<evidence type="ECO:0000256" key="8">
    <source>
        <dbReference type="ARBA" id="ARBA00023065"/>
    </source>
</evidence>
<keyword evidence="3" id="KW-0813">Transport</keyword>
<proteinExistence type="inferred from homology"/>
<dbReference type="EMBL" id="AJVK01007256">
    <property type="status" value="NOT_ANNOTATED_CDS"/>
    <property type="molecule type" value="Genomic_DNA"/>
</dbReference>
<evidence type="ECO:0000313" key="12">
    <source>
        <dbReference type="EnsemblMetazoa" id="PPAI009773-PA"/>
    </source>
</evidence>
<dbReference type="PROSITE" id="PS50283">
    <property type="entry name" value="NA_SOLUT_SYMP_3"/>
    <property type="match status" value="1"/>
</dbReference>
<keyword evidence="8" id="KW-0406">Ion transport</keyword>
<dbReference type="AlphaFoldDB" id="A0A1B0GQI4"/>
<dbReference type="Proteomes" id="UP000092462">
    <property type="component" value="Unassembled WGS sequence"/>
</dbReference>
<keyword evidence="9" id="KW-0472">Membrane</keyword>